<dbReference type="Proteomes" id="UP000694941">
    <property type="component" value="Unplaced"/>
</dbReference>
<evidence type="ECO:0000256" key="3">
    <source>
        <dbReference type="ARBA" id="ARBA00022837"/>
    </source>
</evidence>
<dbReference type="PANTHER" id="PTHR23104:SF1">
    <property type="entry name" value="EF-HAND DOMAIN-CONTAINING PROTEIN"/>
    <property type="match status" value="1"/>
</dbReference>
<evidence type="ECO:0000256" key="2">
    <source>
        <dbReference type="ARBA" id="ARBA00022737"/>
    </source>
</evidence>
<proteinExistence type="predicted"/>
<evidence type="ECO:0000313" key="5">
    <source>
        <dbReference type="Proteomes" id="UP000694941"/>
    </source>
</evidence>
<reference evidence="6" key="1">
    <citation type="submission" date="2025-08" db="UniProtKB">
        <authorList>
            <consortium name="RefSeq"/>
        </authorList>
    </citation>
    <scope>IDENTIFICATION</scope>
    <source>
        <tissue evidence="6">Muscle</tissue>
    </source>
</reference>
<sequence>MLDGLEILAALNHVNDDPIENKKTSEEDNVDSANPDVTVVNLNWQRLWNAKFERDSKYIDKILNEDDIDKDGFLTYLEFAIGRRREQRESAKL</sequence>
<organism evidence="5 6">
    <name type="scientific">Limulus polyphemus</name>
    <name type="common">Atlantic horseshoe crab</name>
    <dbReference type="NCBI Taxonomy" id="6850"/>
    <lineage>
        <taxon>Eukaryota</taxon>
        <taxon>Metazoa</taxon>
        <taxon>Ecdysozoa</taxon>
        <taxon>Arthropoda</taxon>
        <taxon>Chelicerata</taxon>
        <taxon>Merostomata</taxon>
        <taxon>Xiphosura</taxon>
        <taxon>Limulidae</taxon>
        <taxon>Limulus</taxon>
    </lineage>
</organism>
<name>A0ABM1T410_LIMPO</name>
<dbReference type="InterPro" id="IPR052110">
    <property type="entry name" value="MCFD2-like"/>
</dbReference>
<dbReference type="GeneID" id="111087625"/>
<keyword evidence="5" id="KW-1185">Reference proteome</keyword>
<keyword evidence="3" id="KW-0106">Calcium</keyword>
<gene>
    <name evidence="6" type="primary">LOC111087625</name>
</gene>
<dbReference type="InterPro" id="IPR018247">
    <property type="entry name" value="EF_Hand_1_Ca_BS"/>
</dbReference>
<protein>
    <submittedName>
        <fullName evidence="6">Uncharacterized protein LOC111087625</fullName>
    </submittedName>
</protein>
<dbReference type="InterPro" id="IPR002048">
    <property type="entry name" value="EF_hand_dom"/>
</dbReference>
<dbReference type="RefSeq" id="XP_022250616.1">
    <property type="nucleotide sequence ID" value="XM_022394908.1"/>
</dbReference>
<evidence type="ECO:0000259" key="4">
    <source>
        <dbReference type="PROSITE" id="PS50222"/>
    </source>
</evidence>
<dbReference type="SUPFAM" id="SSF47473">
    <property type="entry name" value="EF-hand"/>
    <property type="match status" value="1"/>
</dbReference>
<evidence type="ECO:0000313" key="6">
    <source>
        <dbReference type="RefSeq" id="XP_022250616.1"/>
    </source>
</evidence>
<dbReference type="PANTHER" id="PTHR23104">
    <property type="entry name" value="MULTIPLE COAGULATION FACTOR DEFICIENCY PROTEIN 2 NEURAL STEM CELL DERIVED NEURONAL SURVIVAL PROTEIN"/>
    <property type="match status" value="1"/>
</dbReference>
<dbReference type="PROSITE" id="PS50222">
    <property type="entry name" value="EF_HAND_2"/>
    <property type="match status" value="1"/>
</dbReference>
<keyword evidence="2" id="KW-0677">Repeat</keyword>
<dbReference type="Gene3D" id="1.10.238.10">
    <property type="entry name" value="EF-hand"/>
    <property type="match status" value="1"/>
</dbReference>
<feature type="domain" description="EF-hand" evidence="4">
    <location>
        <begin position="54"/>
        <end position="89"/>
    </location>
</feature>
<dbReference type="PROSITE" id="PS00018">
    <property type="entry name" value="EF_HAND_1"/>
    <property type="match status" value="1"/>
</dbReference>
<accession>A0ABM1T410</accession>
<dbReference type="InterPro" id="IPR011992">
    <property type="entry name" value="EF-hand-dom_pair"/>
</dbReference>
<evidence type="ECO:0000256" key="1">
    <source>
        <dbReference type="ARBA" id="ARBA00022729"/>
    </source>
</evidence>
<keyword evidence="1" id="KW-0732">Signal</keyword>